<proteinExistence type="predicted"/>
<reference evidence="2 3" key="1">
    <citation type="journal article" date="2021" name="BMC Genomics">
        <title>Datura genome reveals duplications of psychoactive alkaloid biosynthetic genes and high mutation rate following tissue culture.</title>
        <authorList>
            <person name="Rajewski A."/>
            <person name="Carter-House D."/>
            <person name="Stajich J."/>
            <person name="Litt A."/>
        </authorList>
    </citation>
    <scope>NUCLEOTIDE SEQUENCE [LARGE SCALE GENOMIC DNA]</scope>
    <source>
        <strain evidence="2">AR-01</strain>
    </source>
</reference>
<evidence type="ECO:0000313" key="2">
    <source>
        <dbReference type="EMBL" id="MCD7465843.1"/>
    </source>
</evidence>
<comment type="caution">
    <text evidence="2">The sequence shown here is derived from an EMBL/GenBank/DDBJ whole genome shotgun (WGS) entry which is preliminary data.</text>
</comment>
<keyword evidence="3" id="KW-1185">Reference proteome</keyword>
<accession>A0ABS8T4G4</accession>
<protein>
    <submittedName>
        <fullName evidence="2">Uncharacterized protein</fullName>
    </submittedName>
</protein>
<evidence type="ECO:0000256" key="1">
    <source>
        <dbReference type="SAM" id="MobiDB-lite"/>
    </source>
</evidence>
<dbReference type="EMBL" id="JACEIK010001089">
    <property type="protein sequence ID" value="MCD7465843.1"/>
    <property type="molecule type" value="Genomic_DNA"/>
</dbReference>
<evidence type="ECO:0000313" key="3">
    <source>
        <dbReference type="Proteomes" id="UP000823775"/>
    </source>
</evidence>
<feature type="compositionally biased region" description="Basic residues" evidence="1">
    <location>
        <begin position="8"/>
        <end position="17"/>
    </location>
</feature>
<dbReference type="Proteomes" id="UP000823775">
    <property type="component" value="Unassembled WGS sequence"/>
</dbReference>
<name>A0ABS8T4G4_DATST</name>
<gene>
    <name evidence="2" type="ORF">HAX54_002020</name>
</gene>
<feature type="compositionally biased region" description="Polar residues" evidence="1">
    <location>
        <begin position="25"/>
        <end position="35"/>
    </location>
</feature>
<feature type="region of interest" description="Disordered" evidence="1">
    <location>
        <begin position="1"/>
        <end position="35"/>
    </location>
</feature>
<sequence length="114" mass="13352">MDPSLTRKPNHQRRKKGATPINYADYQNQSATNQPRGISIINEIEGRRKIQGSYKKNIHPTGRKEIYKSSIFKISIRPKKDSMIPQKEYLSIWKKRDARYLQSSIFKISIMDLS</sequence>
<organism evidence="2 3">
    <name type="scientific">Datura stramonium</name>
    <name type="common">Jimsonweed</name>
    <name type="synonym">Common thornapple</name>
    <dbReference type="NCBI Taxonomy" id="4076"/>
    <lineage>
        <taxon>Eukaryota</taxon>
        <taxon>Viridiplantae</taxon>
        <taxon>Streptophyta</taxon>
        <taxon>Embryophyta</taxon>
        <taxon>Tracheophyta</taxon>
        <taxon>Spermatophyta</taxon>
        <taxon>Magnoliopsida</taxon>
        <taxon>eudicotyledons</taxon>
        <taxon>Gunneridae</taxon>
        <taxon>Pentapetalae</taxon>
        <taxon>asterids</taxon>
        <taxon>lamiids</taxon>
        <taxon>Solanales</taxon>
        <taxon>Solanaceae</taxon>
        <taxon>Solanoideae</taxon>
        <taxon>Datureae</taxon>
        <taxon>Datura</taxon>
    </lineage>
</organism>